<dbReference type="SUPFAM" id="SSF57701">
    <property type="entry name" value="Zn2/Cys6 DNA-binding domain"/>
    <property type="match status" value="1"/>
</dbReference>
<accession>A0ABR4K1F9</accession>
<comment type="caution">
    <text evidence="7">The sequence shown here is derived from an EMBL/GenBank/DDBJ whole genome shotgun (WGS) entry which is preliminary data.</text>
</comment>
<evidence type="ECO:0000256" key="3">
    <source>
        <dbReference type="ARBA" id="ARBA00023163"/>
    </source>
</evidence>
<evidence type="ECO:0000313" key="8">
    <source>
        <dbReference type="Proteomes" id="UP001610446"/>
    </source>
</evidence>
<keyword evidence="8" id="KW-1185">Reference proteome</keyword>
<dbReference type="InterPro" id="IPR036864">
    <property type="entry name" value="Zn2-C6_fun-type_DNA-bd_sf"/>
</dbReference>
<reference evidence="7 8" key="1">
    <citation type="submission" date="2024-07" db="EMBL/GenBank/DDBJ databases">
        <title>Section-level genome sequencing and comparative genomics of Aspergillus sections Usti and Cavernicolus.</title>
        <authorList>
            <consortium name="Lawrence Berkeley National Laboratory"/>
            <person name="Nybo J.L."/>
            <person name="Vesth T.C."/>
            <person name="Theobald S."/>
            <person name="Frisvad J.C."/>
            <person name="Larsen T.O."/>
            <person name="Kjaerboelling I."/>
            <person name="Rothschild-Mancinelli K."/>
            <person name="Lyhne E.K."/>
            <person name="Kogle M.E."/>
            <person name="Barry K."/>
            <person name="Clum A."/>
            <person name="Na H."/>
            <person name="Ledsgaard L."/>
            <person name="Lin J."/>
            <person name="Lipzen A."/>
            <person name="Kuo A."/>
            <person name="Riley R."/>
            <person name="Mondo S."/>
            <person name="Labutti K."/>
            <person name="Haridas S."/>
            <person name="Pangalinan J."/>
            <person name="Salamov A.A."/>
            <person name="Simmons B.A."/>
            <person name="Magnuson J.K."/>
            <person name="Chen J."/>
            <person name="Drula E."/>
            <person name="Henrissat B."/>
            <person name="Wiebenga A."/>
            <person name="Lubbers R.J."/>
            <person name="Gomes A.C."/>
            <person name="Makela M.R."/>
            <person name="Stajich J."/>
            <person name="Grigoriev I.V."/>
            <person name="Mortensen U.H."/>
            <person name="De Vries R.P."/>
            <person name="Baker S.E."/>
            <person name="Andersen M.R."/>
        </authorList>
    </citation>
    <scope>NUCLEOTIDE SEQUENCE [LARGE SCALE GENOMIC DNA]</scope>
    <source>
        <strain evidence="7 8">CBS 123904</strain>
    </source>
</reference>
<feature type="compositionally biased region" description="Low complexity" evidence="5">
    <location>
        <begin position="46"/>
        <end position="61"/>
    </location>
</feature>
<dbReference type="PROSITE" id="PS00463">
    <property type="entry name" value="ZN2_CY6_FUNGAL_1"/>
    <property type="match status" value="1"/>
</dbReference>
<feature type="domain" description="Zn(2)-C6 fungal-type" evidence="6">
    <location>
        <begin position="12"/>
        <end position="42"/>
    </location>
</feature>
<sequence>MLRRSHKKSRGGCVTCKRRHVKCDERRPVCLLCTMSNRECTFATEAKASPPTASPGPSTQPNLPAPHEPIEDELNLKHMELLIHLATTNEMFNLGDDLGPYRPGISFGLKRGLESPYLLYAALAFSARHLAYLHPDRAAELMHQAVTLQTRAIALFNVDQIRVDQSNCVAVLLFSAAVGHHLLADTLMERSPEGLDAFLTRYTHCANTHRGLYTITITAQPLLMETELEPVLSRSINFTSSEPEGHHCDQICSLIAGSNSLTRGEKEACHQALRYIQLGIDALSSPPERHNMKYQMLFLWTVLVPSDFIALLVAKRPQALVILVYYASLLHHGRHMWQVGDAGVYIFPWLEVPRNGLFDTTMLSI</sequence>
<dbReference type="PANTHER" id="PTHR47784:SF4">
    <property type="entry name" value="ZN(II)2CYS6 TRANSCRIPTION FACTOR (EUROFUNG)"/>
    <property type="match status" value="1"/>
</dbReference>
<evidence type="ECO:0000256" key="1">
    <source>
        <dbReference type="ARBA" id="ARBA00023015"/>
    </source>
</evidence>
<dbReference type="Gene3D" id="4.10.240.10">
    <property type="entry name" value="Zn(2)-C6 fungal-type DNA-binding domain"/>
    <property type="match status" value="1"/>
</dbReference>
<evidence type="ECO:0000256" key="5">
    <source>
        <dbReference type="SAM" id="MobiDB-lite"/>
    </source>
</evidence>
<keyword evidence="4" id="KW-0539">Nucleus</keyword>
<protein>
    <recommendedName>
        <fullName evidence="6">Zn(2)-C6 fungal-type domain-containing protein</fullName>
    </recommendedName>
</protein>
<dbReference type="Pfam" id="PF00172">
    <property type="entry name" value="Zn_clus"/>
    <property type="match status" value="1"/>
</dbReference>
<keyword evidence="3" id="KW-0804">Transcription</keyword>
<evidence type="ECO:0000313" key="7">
    <source>
        <dbReference type="EMBL" id="KAL2846158.1"/>
    </source>
</evidence>
<dbReference type="PANTHER" id="PTHR47784">
    <property type="entry name" value="STEROL UPTAKE CONTROL PROTEIN 2"/>
    <property type="match status" value="1"/>
</dbReference>
<feature type="region of interest" description="Disordered" evidence="5">
    <location>
        <begin position="46"/>
        <end position="69"/>
    </location>
</feature>
<evidence type="ECO:0000259" key="6">
    <source>
        <dbReference type="PROSITE" id="PS50048"/>
    </source>
</evidence>
<evidence type="ECO:0000256" key="4">
    <source>
        <dbReference type="ARBA" id="ARBA00023242"/>
    </source>
</evidence>
<dbReference type="InterPro" id="IPR001138">
    <property type="entry name" value="Zn2Cys6_DnaBD"/>
</dbReference>
<dbReference type="Proteomes" id="UP001610446">
    <property type="component" value="Unassembled WGS sequence"/>
</dbReference>
<keyword evidence="2" id="KW-0238">DNA-binding</keyword>
<dbReference type="EMBL" id="JBFXLU010000065">
    <property type="protein sequence ID" value="KAL2846158.1"/>
    <property type="molecule type" value="Genomic_DNA"/>
</dbReference>
<keyword evidence="1" id="KW-0805">Transcription regulation</keyword>
<proteinExistence type="predicted"/>
<organism evidence="7 8">
    <name type="scientific">Aspergillus pseudoustus</name>
    <dbReference type="NCBI Taxonomy" id="1810923"/>
    <lineage>
        <taxon>Eukaryota</taxon>
        <taxon>Fungi</taxon>
        <taxon>Dikarya</taxon>
        <taxon>Ascomycota</taxon>
        <taxon>Pezizomycotina</taxon>
        <taxon>Eurotiomycetes</taxon>
        <taxon>Eurotiomycetidae</taxon>
        <taxon>Eurotiales</taxon>
        <taxon>Aspergillaceae</taxon>
        <taxon>Aspergillus</taxon>
        <taxon>Aspergillus subgen. Nidulantes</taxon>
    </lineage>
</organism>
<dbReference type="InterPro" id="IPR053157">
    <property type="entry name" value="Sterol_Uptake_Regulator"/>
</dbReference>
<dbReference type="CDD" id="cd00067">
    <property type="entry name" value="GAL4"/>
    <property type="match status" value="1"/>
</dbReference>
<name>A0ABR4K1F9_9EURO</name>
<dbReference type="PROSITE" id="PS50048">
    <property type="entry name" value="ZN2_CY6_FUNGAL_2"/>
    <property type="match status" value="1"/>
</dbReference>
<gene>
    <name evidence="7" type="ORF">BJY01DRAFT_263375</name>
</gene>
<evidence type="ECO:0000256" key="2">
    <source>
        <dbReference type="ARBA" id="ARBA00023125"/>
    </source>
</evidence>
<dbReference type="SMART" id="SM00066">
    <property type="entry name" value="GAL4"/>
    <property type="match status" value="1"/>
</dbReference>